<protein>
    <recommendedName>
        <fullName evidence="4">Lipocalin-like domain-containing protein</fullName>
    </recommendedName>
</protein>
<keyword evidence="1" id="KW-0732">Signal</keyword>
<evidence type="ECO:0000313" key="2">
    <source>
        <dbReference type="EMBL" id="PXY45172.1"/>
    </source>
</evidence>
<proteinExistence type="predicted"/>
<comment type="caution">
    <text evidence="2">The sequence shown here is derived from an EMBL/GenBank/DDBJ whole genome shotgun (WGS) entry which is preliminary data.</text>
</comment>
<accession>A0A2V4C2Y3</accession>
<dbReference type="OrthoDB" id="826659at2"/>
<dbReference type="EMBL" id="QJHL01000002">
    <property type="protein sequence ID" value="PXY45172.1"/>
    <property type="molecule type" value="Genomic_DNA"/>
</dbReference>
<organism evidence="2 3">
    <name type="scientific">Flavobacterium hydrophilum</name>
    <dbReference type="NCBI Taxonomy" id="2211445"/>
    <lineage>
        <taxon>Bacteria</taxon>
        <taxon>Pseudomonadati</taxon>
        <taxon>Bacteroidota</taxon>
        <taxon>Flavobacteriia</taxon>
        <taxon>Flavobacteriales</taxon>
        <taxon>Flavobacteriaceae</taxon>
        <taxon>Flavobacterium</taxon>
    </lineage>
</organism>
<sequence>MTKKIFALALLAVSVLTTSCDNEDDKSLNTDPTPATSVLSVGTWRVTKFEDRGVNKTADFAGYNFTFSNGNVLAVNGNDQSYSGSWSVTSDDERDTPPDTDLDLNLYFANPQSFRILNEDWDIISISDTKVEVADIDDDGPSDYLVFERN</sequence>
<dbReference type="RefSeq" id="WP_110346681.1">
    <property type="nucleotide sequence ID" value="NZ_QJHL01000002.1"/>
</dbReference>
<keyword evidence="3" id="KW-1185">Reference proteome</keyword>
<evidence type="ECO:0000256" key="1">
    <source>
        <dbReference type="SAM" id="SignalP"/>
    </source>
</evidence>
<feature type="chain" id="PRO_5016025908" description="Lipocalin-like domain-containing protein" evidence="1">
    <location>
        <begin position="20"/>
        <end position="150"/>
    </location>
</feature>
<dbReference type="PROSITE" id="PS51257">
    <property type="entry name" value="PROKAR_LIPOPROTEIN"/>
    <property type="match status" value="1"/>
</dbReference>
<reference evidence="2 3" key="1">
    <citation type="submission" date="2018-05" db="EMBL/GenBank/DDBJ databases">
        <title>Flavobacterium sp. strain IMCC34758, incomplete genome.</title>
        <authorList>
            <person name="Joung Y."/>
        </authorList>
    </citation>
    <scope>NUCLEOTIDE SEQUENCE [LARGE SCALE GENOMIC DNA]</scope>
    <source>
        <strain evidence="2 3">IMCC34758</strain>
    </source>
</reference>
<evidence type="ECO:0008006" key="4">
    <source>
        <dbReference type="Google" id="ProtNLM"/>
    </source>
</evidence>
<evidence type="ECO:0000313" key="3">
    <source>
        <dbReference type="Proteomes" id="UP000247681"/>
    </source>
</evidence>
<feature type="signal peptide" evidence="1">
    <location>
        <begin position="1"/>
        <end position="19"/>
    </location>
</feature>
<dbReference type="Proteomes" id="UP000247681">
    <property type="component" value="Unassembled WGS sequence"/>
</dbReference>
<name>A0A2V4C2Y3_9FLAO</name>
<dbReference type="AlphaFoldDB" id="A0A2V4C2Y3"/>
<gene>
    <name evidence="2" type="ORF">DMB68_10760</name>
</gene>